<feature type="region of interest" description="Disordered" evidence="1">
    <location>
        <begin position="1"/>
        <end position="55"/>
    </location>
</feature>
<gene>
    <name evidence="3" type="ORF">K461DRAFT_289285</name>
</gene>
<proteinExistence type="predicted"/>
<dbReference type="Proteomes" id="UP000799439">
    <property type="component" value="Unassembled WGS sequence"/>
</dbReference>
<dbReference type="AlphaFoldDB" id="A0A9P4JDB4"/>
<evidence type="ECO:0000313" key="3">
    <source>
        <dbReference type="EMBL" id="KAF2156918.1"/>
    </source>
</evidence>
<dbReference type="OrthoDB" id="5398396at2759"/>
<name>A0A9P4JDB4_9PEZI</name>
<keyword evidence="2" id="KW-1133">Transmembrane helix</keyword>
<comment type="caution">
    <text evidence="3">The sequence shown here is derived from an EMBL/GenBank/DDBJ whole genome shotgun (WGS) entry which is preliminary data.</text>
</comment>
<keyword evidence="4" id="KW-1185">Reference proteome</keyword>
<reference evidence="3" key="1">
    <citation type="journal article" date="2020" name="Stud. Mycol.">
        <title>101 Dothideomycetes genomes: a test case for predicting lifestyles and emergence of pathogens.</title>
        <authorList>
            <person name="Haridas S."/>
            <person name="Albert R."/>
            <person name="Binder M."/>
            <person name="Bloem J."/>
            <person name="Labutti K."/>
            <person name="Salamov A."/>
            <person name="Andreopoulos B."/>
            <person name="Baker S."/>
            <person name="Barry K."/>
            <person name="Bills G."/>
            <person name="Bluhm B."/>
            <person name="Cannon C."/>
            <person name="Castanera R."/>
            <person name="Culley D."/>
            <person name="Daum C."/>
            <person name="Ezra D."/>
            <person name="Gonzalez J."/>
            <person name="Henrissat B."/>
            <person name="Kuo A."/>
            <person name="Liang C."/>
            <person name="Lipzen A."/>
            <person name="Lutzoni F."/>
            <person name="Magnuson J."/>
            <person name="Mondo S."/>
            <person name="Nolan M."/>
            <person name="Ohm R."/>
            <person name="Pangilinan J."/>
            <person name="Park H.-J."/>
            <person name="Ramirez L."/>
            <person name="Alfaro M."/>
            <person name="Sun H."/>
            <person name="Tritt A."/>
            <person name="Yoshinaga Y."/>
            <person name="Zwiers L.-H."/>
            <person name="Turgeon B."/>
            <person name="Goodwin S."/>
            <person name="Spatafora J."/>
            <person name="Crous P."/>
            <person name="Grigoriev I."/>
        </authorList>
    </citation>
    <scope>NUCLEOTIDE SEQUENCE</scope>
    <source>
        <strain evidence="3">CBS 260.36</strain>
    </source>
</reference>
<sequence length="183" mass="19301">MSSIFGGSTRSHHRHKSPSKVYIRPSASRSVPSLFGSSTSKHHSHSRSHSPSASSIFPRGLFGSSSKHHSSSSSYRRRPRDGYIAYLVAKLKRLVLDLWRYARRHPMKTFLAVVVPLISAGGAIGALLRSLGIGGGLLAAFGQGGGGAGGARRSGGGYYGSQGYEGDAMGTIGQVMKIAQAFV</sequence>
<keyword evidence="2" id="KW-0472">Membrane</keyword>
<dbReference type="EMBL" id="ML996081">
    <property type="protein sequence ID" value="KAF2156918.1"/>
    <property type="molecule type" value="Genomic_DNA"/>
</dbReference>
<keyword evidence="2" id="KW-0812">Transmembrane</keyword>
<accession>A0A9P4JDB4</accession>
<feature type="transmembrane region" description="Helical" evidence="2">
    <location>
        <begin position="109"/>
        <end position="128"/>
    </location>
</feature>
<organism evidence="3 4">
    <name type="scientific">Myriangium duriaei CBS 260.36</name>
    <dbReference type="NCBI Taxonomy" id="1168546"/>
    <lineage>
        <taxon>Eukaryota</taxon>
        <taxon>Fungi</taxon>
        <taxon>Dikarya</taxon>
        <taxon>Ascomycota</taxon>
        <taxon>Pezizomycotina</taxon>
        <taxon>Dothideomycetes</taxon>
        <taxon>Dothideomycetidae</taxon>
        <taxon>Myriangiales</taxon>
        <taxon>Myriangiaceae</taxon>
        <taxon>Myriangium</taxon>
    </lineage>
</organism>
<evidence type="ECO:0000313" key="4">
    <source>
        <dbReference type="Proteomes" id="UP000799439"/>
    </source>
</evidence>
<evidence type="ECO:0000256" key="2">
    <source>
        <dbReference type="SAM" id="Phobius"/>
    </source>
</evidence>
<protein>
    <submittedName>
        <fullName evidence="3">Uncharacterized protein</fullName>
    </submittedName>
</protein>
<evidence type="ECO:0000256" key="1">
    <source>
        <dbReference type="SAM" id="MobiDB-lite"/>
    </source>
</evidence>